<keyword evidence="4" id="KW-1185">Reference proteome</keyword>
<gene>
    <name evidence="3" type="ORF">GCM10023090_04990</name>
</gene>
<proteinExistence type="predicted"/>
<dbReference type="Proteomes" id="UP001501788">
    <property type="component" value="Unassembled WGS sequence"/>
</dbReference>
<evidence type="ECO:0000259" key="2">
    <source>
        <dbReference type="Pfam" id="PF13511"/>
    </source>
</evidence>
<accession>A0ABP8KZF4</accession>
<dbReference type="InterPro" id="IPR025392">
    <property type="entry name" value="DUF4124"/>
</dbReference>
<organism evidence="3 4">
    <name type="scientific">Acidovorax lacteus</name>
    <dbReference type="NCBI Taxonomy" id="1924988"/>
    <lineage>
        <taxon>Bacteria</taxon>
        <taxon>Pseudomonadati</taxon>
        <taxon>Pseudomonadota</taxon>
        <taxon>Betaproteobacteria</taxon>
        <taxon>Burkholderiales</taxon>
        <taxon>Comamonadaceae</taxon>
        <taxon>Acidovorax</taxon>
    </lineage>
</organism>
<evidence type="ECO:0000313" key="3">
    <source>
        <dbReference type="EMBL" id="GAA4419135.1"/>
    </source>
</evidence>
<comment type="caution">
    <text evidence="3">The sequence shown here is derived from an EMBL/GenBank/DDBJ whole genome shotgun (WGS) entry which is preliminary data.</text>
</comment>
<name>A0ABP8KZF4_9BURK</name>
<sequence length="165" mass="17196">MTVNLWMRERFVKPVVSGLSSVAVRLGMVTAVVCAATAAQAQYKCADGKGAVTYQQMPCPKEHRELPHSIRSQPVAESAPAPSAASPSTASGGAAPARSSGNQTARTAPSGRPCKTAAEYAEIKRELSKPKAKPAPGEDPSMAALANSLFAGVEKKLEEEMKACL</sequence>
<dbReference type="Pfam" id="PF13511">
    <property type="entry name" value="DUF4124"/>
    <property type="match status" value="1"/>
</dbReference>
<feature type="domain" description="DUF4124" evidence="2">
    <location>
        <begin position="31"/>
        <end position="83"/>
    </location>
</feature>
<evidence type="ECO:0000256" key="1">
    <source>
        <dbReference type="SAM" id="MobiDB-lite"/>
    </source>
</evidence>
<evidence type="ECO:0000313" key="4">
    <source>
        <dbReference type="Proteomes" id="UP001501788"/>
    </source>
</evidence>
<feature type="compositionally biased region" description="Low complexity" evidence="1">
    <location>
        <begin position="72"/>
        <end position="101"/>
    </location>
</feature>
<protein>
    <recommendedName>
        <fullName evidence="2">DUF4124 domain-containing protein</fullName>
    </recommendedName>
</protein>
<feature type="region of interest" description="Disordered" evidence="1">
    <location>
        <begin position="63"/>
        <end position="142"/>
    </location>
</feature>
<reference evidence="4" key="1">
    <citation type="journal article" date="2019" name="Int. J. Syst. Evol. Microbiol.">
        <title>The Global Catalogue of Microorganisms (GCM) 10K type strain sequencing project: providing services to taxonomists for standard genome sequencing and annotation.</title>
        <authorList>
            <consortium name="The Broad Institute Genomics Platform"/>
            <consortium name="The Broad Institute Genome Sequencing Center for Infectious Disease"/>
            <person name="Wu L."/>
            <person name="Ma J."/>
        </authorList>
    </citation>
    <scope>NUCLEOTIDE SEQUENCE [LARGE SCALE GENOMIC DNA]</scope>
    <source>
        <strain evidence="4">JCM 31890</strain>
    </source>
</reference>
<dbReference type="EMBL" id="BAABEX010000004">
    <property type="protein sequence ID" value="GAA4419135.1"/>
    <property type="molecule type" value="Genomic_DNA"/>
</dbReference>